<dbReference type="EMBL" id="CAMKVN010011228">
    <property type="protein sequence ID" value="CAI2194665.1"/>
    <property type="molecule type" value="Genomic_DNA"/>
</dbReference>
<evidence type="ECO:0000313" key="2">
    <source>
        <dbReference type="Proteomes" id="UP001153678"/>
    </source>
</evidence>
<gene>
    <name evidence="1" type="ORF">FWILDA_LOCUS16691</name>
</gene>
<feature type="non-terminal residue" evidence="1">
    <location>
        <position position="66"/>
    </location>
</feature>
<reference evidence="1" key="1">
    <citation type="submission" date="2022-08" db="EMBL/GenBank/DDBJ databases">
        <authorList>
            <person name="Kallberg Y."/>
            <person name="Tangrot J."/>
            <person name="Rosling A."/>
        </authorList>
    </citation>
    <scope>NUCLEOTIDE SEQUENCE</scope>
    <source>
        <strain evidence="1">Wild A</strain>
    </source>
</reference>
<comment type="caution">
    <text evidence="1">The sequence shown here is derived from an EMBL/GenBank/DDBJ whole genome shotgun (WGS) entry which is preliminary data.</text>
</comment>
<dbReference type="OrthoDB" id="2379475at2759"/>
<dbReference type="AlphaFoldDB" id="A0A9W4T6T9"/>
<protein>
    <submittedName>
        <fullName evidence="1">4514_t:CDS:1</fullName>
    </submittedName>
</protein>
<evidence type="ECO:0000313" key="1">
    <source>
        <dbReference type="EMBL" id="CAI2194665.1"/>
    </source>
</evidence>
<proteinExistence type="predicted"/>
<sequence>MTSEAQYNKCSTDINFAMPEDCVDKLNWSMKDLVSRLFISFRSKLGSKYNFNLDVSVKIVNMLSVE</sequence>
<keyword evidence="2" id="KW-1185">Reference proteome</keyword>
<dbReference type="Proteomes" id="UP001153678">
    <property type="component" value="Unassembled WGS sequence"/>
</dbReference>
<name>A0A9W4T6T9_9GLOM</name>
<organism evidence="1 2">
    <name type="scientific">Funneliformis geosporum</name>
    <dbReference type="NCBI Taxonomy" id="1117311"/>
    <lineage>
        <taxon>Eukaryota</taxon>
        <taxon>Fungi</taxon>
        <taxon>Fungi incertae sedis</taxon>
        <taxon>Mucoromycota</taxon>
        <taxon>Glomeromycotina</taxon>
        <taxon>Glomeromycetes</taxon>
        <taxon>Glomerales</taxon>
        <taxon>Glomeraceae</taxon>
        <taxon>Funneliformis</taxon>
    </lineage>
</organism>
<accession>A0A9W4T6T9</accession>